<evidence type="ECO:0000313" key="6">
    <source>
        <dbReference type="EMBL" id="CAB5229402.1"/>
    </source>
</evidence>
<evidence type="ECO:0000313" key="4">
    <source>
        <dbReference type="EMBL" id="CAB4183540.1"/>
    </source>
</evidence>
<dbReference type="SUPFAM" id="SSF63829">
    <property type="entry name" value="Calcium-dependent phosphotriesterase"/>
    <property type="match status" value="1"/>
</dbReference>
<dbReference type="EMBL" id="LR797046">
    <property type="protein sequence ID" value="CAB4183540.1"/>
    <property type="molecule type" value="Genomic_DNA"/>
</dbReference>
<dbReference type="EMBL" id="LR797402">
    <property type="protein sequence ID" value="CAB4214198.1"/>
    <property type="molecule type" value="Genomic_DNA"/>
</dbReference>
<keyword evidence="2" id="KW-1227">Viral tail protein</keyword>
<evidence type="ECO:0000256" key="2">
    <source>
        <dbReference type="ARBA" id="ARBA00022732"/>
    </source>
</evidence>
<protein>
    <submittedName>
        <fullName evidence="4">Intramolecular chaperone auto-processing domain containing protein</fullName>
    </submittedName>
</protein>
<dbReference type="EMBL" id="LR798402">
    <property type="protein sequence ID" value="CAB5229402.1"/>
    <property type="molecule type" value="Genomic_DNA"/>
</dbReference>
<dbReference type="InterPro" id="IPR030392">
    <property type="entry name" value="S74_ICA"/>
</dbReference>
<reference evidence="4" key="1">
    <citation type="submission" date="2020-05" db="EMBL/GenBank/DDBJ databases">
        <authorList>
            <person name="Chiriac C."/>
            <person name="Salcher M."/>
            <person name="Ghai R."/>
            <person name="Kavagutti S V."/>
        </authorList>
    </citation>
    <scope>NUCLEOTIDE SEQUENCE</scope>
</reference>
<organism evidence="4">
    <name type="scientific">uncultured Caudovirales phage</name>
    <dbReference type="NCBI Taxonomy" id="2100421"/>
    <lineage>
        <taxon>Viruses</taxon>
        <taxon>Duplodnaviria</taxon>
        <taxon>Heunggongvirae</taxon>
        <taxon>Uroviricota</taxon>
        <taxon>Caudoviricetes</taxon>
        <taxon>Peduoviridae</taxon>
        <taxon>Maltschvirus</taxon>
        <taxon>Maltschvirus maltsch</taxon>
    </lineage>
</organism>
<gene>
    <name evidence="4" type="ORF">UFOVP1103_51</name>
    <name evidence="5" type="ORF">UFOVP1464_24</name>
    <name evidence="6" type="ORF">UFOVP1553_38</name>
</gene>
<comment type="subcellular location">
    <subcellularLocation>
        <location evidence="1">Virion</location>
    </subcellularLocation>
</comment>
<dbReference type="PROSITE" id="PS51688">
    <property type="entry name" value="ICA"/>
    <property type="match status" value="1"/>
</dbReference>
<evidence type="ECO:0000259" key="3">
    <source>
        <dbReference type="PROSITE" id="PS51688"/>
    </source>
</evidence>
<accession>A0A6J5QFQ2</accession>
<proteinExistence type="predicted"/>
<sequence>MASTISAGTTSGTAIAFSGDTSGSLQLQTNGTTTAVTIDTSQNVGIGNTTPSSFDSTGKPLVVGSGSGNQGITIYAGTTGYSTVNFADGTTGSDRYAGQVSYDHTNNALLFATTTGTERMRIDSNGRWMLNATTPLNTTARGSIKFDSTTEQGLFIATSSANNGQCMGFNYNTSTNVGSINITASATSYATSSDYRLKEDVATMIGALNTVAQLKPVTYKWKSDGSDGQGFIAHELAEVVPDCVSGEKDAVDDEGKPKYQGIDTSFLVATLTAAIQEAHALIIQLQADVAALKGVK</sequence>
<name>A0A6J5QFQ2_9CAUD</name>
<evidence type="ECO:0000256" key="1">
    <source>
        <dbReference type="ARBA" id="ARBA00004328"/>
    </source>
</evidence>
<dbReference type="GO" id="GO:0098015">
    <property type="term" value="C:virus tail"/>
    <property type="evidence" value="ECO:0007669"/>
    <property type="project" value="UniProtKB-KW"/>
</dbReference>
<dbReference type="Pfam" id="PF13884">
    <property type="entry name" value="Peptidase_S74"/>
    <property type="match status" value="1"/>
</dbReference>
<feature type="domain" description="Peptidase S74" evidence="3">
    <location>
        <begin position="193"/>
        <end position="289"/>
    </location>
</feature>
<keyword evidence="2" id="KW-0946">Virion</keyword>
<evidence type="ECO:0000313" key="5">
    <source>
        <dbReference type="EMBL" id="CAB4214198.1"/>
    </source>
</evidence>